<evidence type="ECO:0000313" key="2">
    <source>
        <dbReference type="Proteomes" id="UP000663929"/>
    </source>
</evidence>
<accession>A0A8A4TJG6</accession>
<protein>
    <submittedName>
        <fullName evidence="1">Uncharacterized protein</fullName>
    </submittedName>
</protein>
<gene>
    <name evidence="1" type="ORF">J3U87_29250</name>
</gene>
<evidence type="ECO:0000313" key="1">
    <source>
        <dbReference type="EMBL" id="QTD49690.1"/>
    </source>
</evidence>
<dbReference type="AlphaFoldDB" id="A0A8A4TJG6"/>
<organism evidence="1 2">
    <name type="scientific">Sulfidibacter corallicola</name>
    <dbReference type="NCBI Taxonomy" id="2818388"/>
    <lineage>
        <taxon>Bacteria</taxon>
        <taxon>Pseudomonadati</taxon>
        <taxon>Acidobacteriota</taxon>
        <taxon>Holophagae</taxon>
        <taxon>Acanthopleuribacterales</taxon>
        <taxon>Acanthopleuribacteraceae</taxon>
        <taxon>Sulfidibacter</taxon>
    </lineage>
</organism>
<dbReference type="EMBL" id="CP071793">
    <property type="protein sequence ID" value="QTD49690.1"/>
    <property type="molecule type" value="Genomic_DNA"/>
</dbReference>
<dbReference type="KEGG" id="scor:J3U87_29250"/>
<proteinExistence type="predicted"/>
<reference evidence="1" key="1">
    <citation type="submission" date="2021-03" db="EMBL/GenBank/DDBJ databases">
        <title>Acanthopleuribacteraceae sp. M133.</title>
        <authorList>
            <person name="Wang G."/>
        </authorList>
    </citation>
    <scope>NUCLEOTIDE SEQUENCE</scope>
    <source>
        <strain evidence="1">M133</strain>
    </source>
</reference>
<keyword evidence="2" id="KW-1185">Reference proteome</keyword>
<sequence length="122" mass="13251">MIALDLPHPIIFLYDADNGQMEIPEYVDGKTIASNRTCVSVGTQASVDGPVTLRLVKKAPKEIVESFIQIFEGVIDSPKKTLSIFTSEGASALEINVRTNHPNIIVWVDNIDVPGSVCIEAN</sequence>
<dbReference type="Proteomes" id="UP000663929">
    <property type="component" value="Chromosome"/>
</dbReference>
<dbReference type="RefSeq" id="WP_237379322.1">
    <property type="nucleotide sequence ID" value="NZ_CP071793.1"/>
</dbReference>
<name>A0A8A4TJG6_SULCO</name>